<comment type="caution">
    <text evidence="2">The sequence shown here is derived from an EMBL/GenBank/DDBJ whole genome shotgun (WGS) entry which is preliminary data.</text>
</comment>
<evidence type="ECO:0000256" key="1">
    <source>
        <dbReference type="SAM" id="MobiDB-lite"/>
    </source>
</evidence>
<name>A0A2S6AKQ8_9NOCA</name>
<protein>
    <submittedName>
        <fullName evidence="2">Uncharacterized protein</fullName>
    </submittedName>
</protein>
<proteinExistence type="predicted"/>
<gene>
    <name evidence="2" type="ORF">C5E45_23685</name>
</gene>
<feature type="region of interest" description="Disordered" evidence="1">
    <location>
        <begin position="221"/>
        <end position="241"/>
    </location>
</feature>
<accession>A0A2S6AKQ8</accession>
<dbReference type="EMBL" id="PSZC01000018">
    <property type="protein sequence ID" value="PPJ35815.1"/>
    <property type="molecule type" value="Genomic_DNA"/>
</dbReference>
<feature type="compositionally biased region" description="Polar residues" evidence="1">
    <location>
        <begin position="350"/>
        <end position="359"/>
    </location>
</feature>
<reference evidence="2 3" key="1">
    <citation type="submission" date="2018-02" db="EMBL/GenBank/DDBJ databases">
        <title>8 Nocardia nova and 1 Nocardia cyriacigeorgica strain used for evolution to TMP-SMX.</title>
        <authorList>
            <person name="Mehta H."/>
            <person name="Weng J."/>
            <person name="Shamoo Y."/>
        </authorList>
    </citation>
    <scope>NUCLEOTIDE SEQUENCE [LARGE SCALE GENOMIC DNA]</scope>
    <source>
        <strain evidence="2 3">MDA3139</strain>
    </source>
</reference>
<sequence>MEPVYFPPEYEESVQFRYEHDGERFFCGTYLGGCGGELVTRISDYYDIVSHFSHLPDAPVCLYKSTHRAGAAAADHLYIHNGLIRMGARSGRPLKATIDIHTGQCRYILLEDETLALRVQFAELRESAWTEEDRRLTESFETVQWIAGPHASTTTKMLKTRDGYALRSRCRLRDGTREVLVRMDGEFDETEWIPLADCTIDSNGIVTGPALQTQRELHLSAHAGPGTTHGQGVAVTSPPASASPVLSDKELLKLMQPVVEDLLHAMQRGDRGYAKTILRSYREELVLVRRSGLETMKGDLSAVKHWVSGGPAAPIAATNAAIRRSFEAFVTRSNHQSGPGSGSPELKMVNLSSSPNSSPAGVESSDVCTVKATRPIYELAHRHSPQLTDTGVVDSTERDSRDHSKAVCRYQIDVLVPSPDDDVYDDTLCESLFALEVTSPYLPRVGEELNFGVGNRLALSLTVTRVTHYFLSKETVVVAEPQQQSDVTVAQRLLVDPELLVRWAEPLPDVEVVPIGFLVMSAAMYRERHPEVAPAADPNQKPAG</sequence>
<dbReference type="AlphaFoldDB" id="A0A2S6AKQ8"/>
<evidence type="ECO:0000313" key="2">
    <source>
        <dbReference type="EMBL" id="PPJ35815.1"/>
    </source>
</evidence>
<evidence type="ECO:0000313" key="3">
    <source>
        <dbReference type="Proteomes" id="UP000239874"/>
    </source>
</evidence>
<feature type="region of interest" description="Disordered" evidence="1">
    <location>
        <begin position="332"/>
        <end position="365"/>
    </location>
</feature>
<dbReference type="Proteomes" id="UP000239874">
    <property type="component" value="Unassembled WGS sequence"/>
</dbReference>
<organism evidence="2 3">
    <name type="scientific">Nocardia nova</name>
    <dbReference type="NCBI Taxonomy" id="37330"/>
    <lineage>
        <taxon>Bacteria</taxon>
        <taxon>Bacillati</taxon>
        <taxon>Actinomycetota</taxon>
        <taxon>Actinomycetes</taxon>
        <taxon>Mycobacteriales</taxon>
        <taxon>Nocardiaceae</taxon>
        <taxon>Nocardia</taxon>
    </lineage>
</organism>